<dbReference type="Proteomes" id="UP000053881">
    <property type="component" value="Unassembled WGS sequence"/>
</dbReference>
<dbReference type="Gene3D" id="2.60.120.260">
    <property type="entry name" value="Galactose-binding domain-like"/>
    <property type="match status" value="1"/>
</dbReference>
<protein>
    <recommendedName>
        <fullName evidence="1">SsfX3-like N-terminal domain-containing protein</fullName>
    </recommendedName>
</protein>
<dbReference type="InterPro" id="IPR048977">
    <property type="entry name" value="SsfX3-like_N"/>
</dbReference>
<accession>A0A0Q9Y3Q7</accession>
<comment type="caution">
    <text evidence="2">The sequence shown here is derived from an EMBL/GenBank/DDBJ whole genome shotgun (WGS) entry which is preliminary data.</text>
</comment>
<feature type="domain" description="SsfX3-like N-terminal" evidence="1">
    <location>
        <begin position="11"/>
        <end position="65"/>
    </location>
</feature>
<organism evidence="2 3">
    <name type="scientific">Lederbergia galactosidilytica</name>
    <dbReference type="NCBI Taxonomy" id="217031"/>
    <lineage>
        <taxon>Bacteria</taxon>
        <taxon>Bacillati</taxon>
        <taxon>Bacillota</taxon>
        <taxon>Bacilli</taxon>
        <taxon>Bacillales</taxon>
        <taxon>Bacillaceae</taxon>
        <taxon>Lederbergia</taxon>
    </lineage>
</organism>
<proteinExistence type="predicted"/>
<name>A0A0Q9Y3Q7_9BACI</name>
<evidence type="ECO:0000313" key="3">
    <source>
        <dbReference type="Proteomes" id="UP000053881"/>
    </source>
</evidence>
<evidence type="ECO:0000313" key="2">
    <source>
        <dbReference type="EMBL" id="KRG10705.1"/>
    </source>
</evidence>
<evidence type="ECO:0000259" key="1">
    <source>
        <dbReference type="Pfam" id="PF21181"/>
    </source>
</evidence>
<dbReference type="Pfam" id="PF21181">
    <property type="entry name" value="SsfX3_N"/>
    <property type="match status" value="1"/>
</dbReference>
<sequence length="71" mass="8209">MQQVPLSEKLFHGAVSLEKTKEFVKPWRIPFDQKDLFVPACINGQAARLHKWTSGIACRNKSDAKKQHRVY</sequence>
<dbReference type="EMBL" id="LGPB01000135">
    <property type="protein sequence ID" value="KRG10705.1"/>
    <property type="molecule type" value="Genomic_DNA"/>
</dbReference>
<reference evidence="2 3" key="1">
    <citation type="submission" date="2015-06" db="EMBL/GenBank/DDBJ databases">
        <title>Genome sequencing project of Bacillus galactosidilyticus PL133.</title>
        <authorList>
            <person name="Gaiero J."/>
            <person name="Nicol R."/>
            <person name="Habash M."/>
        </authorList>
    </citation>
    <scope>NUCLEOTIDE SEQUENCE [LARGE SCALE GENOMIC DNA]</scope>
    <source>
        <strain evidence="2 3">PL133</strain>
    </source>
</reference>
<gene>
    <name evidence="2" type="ORF">ACA29_20305</name>
</gene>
<dbReference type="AlphaFoldDB" id="A0A0Q9Y3Q7"/>